<gene>
    <name evidence="2" type="ORF">SAMN05444972_104226</name>
</gene>
<protein>
    <submittedName>
        <fullName evidence="2">Uncharacterized protein</fullName>
    </submittedName>
</protein>
<dbReference type="EMBL" id="FPAA01000004">
    <property type="protein sequence ID" value="SFS60700.1"/>
    <property type="molecule type" value="Genomic_DNA"/>
</dbReference>
<evidence type="ECO:0000313" key="2">
    <source>
        <dbReference type="EMBL" id="SFS60700.1"/>
    </source>
</evidence>
<keyword evidence="3" id="KW-1185">Reference proteome</keyword>
<feature type="transmembrane region" description="Helical" evidence="1">
    <location>
        <begin position="6"/>
        <end position="27"/>
    </location>
</feature>
<organism evidence="2 3">
    <name type="scientific">Marininema halotolerans</name>
    <dbReference type="NCBI Taxonomy" id="1155944"/>
    <lineage>
        <taxon>Bacteria</taxon>
        <taxon>Bacillati</taxon>
        <taxon>Bacillota</taxon>
        <taxon>Bacilli</taxon>
        <taxon>Bacillales</taxon>
        <taxon>Thermoactinomycetaceae</taxon>
        <taxon>Marininema</taxon>
    </lineage>
</organism>
<accession>A0A1I6R846</accession>
<keyword evidence="1" id="KW-1133">Transmembrane helix</keyword>
<keyword evidence="1" id="KW-0472">Membrane</keyword>
<sequence>MFAIEMIDVLNGILLTASLSLGIYKYLLDIKKTKRVVPKEKKRRYPKRRP</sequence>
<dbReference type="RefSeq" id="WP_176391945.1">
    <property type="nucleotide sequence ID" value="NZ_FPAA01000004.1"/>
</dbReference>
<reference evidence="3" key="1">
    <citation type="submission" date="2016-10" db="EMBL/GenBank/DDBJ databases">
        <authorList>
            <person name="Varghese N."/>
            <person name="Submissions S."/>
        </authorList>
    </citation>
    <scope>NUCLEOTIDE SEQUENCE [LARGE SCALE GENOMIC DNA]</scope>
    <source>
        <strain evidence="3">DSM 45789</strain>
    </source>
</reference>
<proteinExistence type="predicted"/>
<dbReference type="Proteomes" id="UP000198660">
    <property type="component" value="Unassembled WGS sequence"/>
</dbReference>
<evidence type="ECO:0000313" key="3">
    <source>
        <dbReference type="Proteomes" id="UP000198660"/>
    </source>
</evidence>
<keyword evidence="1" id="KW-0812">Transmembrane</keyword>
<name>A0A1I6R846_9BACL</name>
<evidence type="ECO:0000256" key="1">
    <source>
        <dbReference type="SAM" id="Phobius"/>
    </source>
</evidence>
<dbReference type="AlphaFoldDB" id="A0A1I6R846"/>